<name>A0A2G8B4D6_9MYCO</name>
<dbReference type="Proteomes" id="UP000595446">
    <property type="component" value="Chromosome"/>
</dbReference>
<organism evidence="1 2">
    <name type="scientific">Mycobacterium heckeshornense</name>
    <dbReference type="NCBI Taxonomy" id="110505"/>
    <lineage>
        <taxon>Bacteria</taxon>
        <taxon>Bacillati</taxon>
        <taxon>Actinomycetota</taxon>
        <taxon>Actinomycetes</taxon>
        <taxon>Mycobacteriales</taxon>
        <taxon>Mycobacteriaceae</taxon>
        <taxon>Mycobacterium</taxon>
    </lineage>
</organism>
<gene>
    <name evidence="1" type="ORF">MHEC_32820</name>
</gene>
<evidence type="ECO:0000313" key="2">
    <source>
        <dbReference type="Proteomes" id="UP000595446"/>
    </source>
</evidence>
<sequence>MIEIVIDGEVRRRAGSTALELLEMARCANATGVIDADTVTLNKEPVYTLLGVVFLMEVACTALGGNDFHRGLILVRELLKSVIARISDDA</sequence>
<dbReference type="EMBL" id="AP024237">
    <property type="protein sequence ID" value="BCO36849.1"/>
    <property type="molecule type" value="Genomic_DNA"/>
</dbReference>
<keyword evidence="2" id="KW-1185">Reference proteome</keyword>
<reference evidence="1 2" key="1">
    <citation type="submission" date="2020-12" db="EMBL/GenBank/DDBJ databases">
        <title>Complete genome sequence of Mycobacterium heckeshornense JCM 15655T, closely related to a pathogenic non-tuberculous mycobacterial species Mycobacterium xenopi.</title>
        <authorList>
            <person name="Yoshida M."/>
            <person name="Fukano H."/>
            <person name="Asakura T."/>
            <person name="Suzuki M."/>
            <person name="Hoshino Y."/>
        </authorList>
    </citation>
    <scope>NUCLEOTIDE SEQUENCE [LARGE SCALE GENOMIC DNA]</scope>
    <source>
        <strain evidence="1 2">JCM 15655</strain>
    </source>
</reference>
<accession>A0A2G8B4D6</accession>
<dbReference type="RefSeq" id="WP_071700645.1">
    <property type="nucleotide sequence ID" value="NZ_AP024237.1"/>
</dbReference>
<evidence type="ECO:0000313" key="1">
    <source>
        <dbReference type="EMBL" id="BCO36849.1"/>
    </source>
</evidence>
<protein>
    <submittedName>
        <fullName evidence="1">Uncharacterized protein</fullName>
    </submittedName>
</protein>
<proteinExistence type="predicted"/>
<dbReference type="AlphaFoldDB" id="A0A2G8B4D6"/>